<evidence type="ECO:0000313" key="2">
    <source>
        <dbReference type="EMBL" id="VCU10387.1"/>
    </source>
</evidence>
<accession>A0A3S4B2V1</accession>
<feature type="region of interest" description="Disordered" evidence="1">
    <location>
        <begin position="55"/>
        <end position="116"/>
    </location>
</feature>
<dbReference type="Proteomes" id="UP000289200">
    <property type="component" value="Unassembled WGS sequence"/>
</dbReference>
<feature type="compositionally biased region" description="Low complexity" evidence="1">
    <location>
        <begin position="77"/>
        <end position="90"/>
    </location>
</feature>
<evidence type="ECO:0000313" key="3">
    <source>
        <dbReference type="Proteomes" id="UP000289200"/>
    </source>
</evidence>
<dbReference type="EMBL" id="UWOC01000169">
    <property type="protein sequence ID" value="VCU10387.1"/>
    <property type="molecule type" value="Genomic_DNA"/>
</dbReference>
<keyword evidence="3" id="KW-1185">Reference proteome</keyword>
<dbReference type="AlphaFoldDB" id="A0A3S4B2V1"/>
<evidence type="ECO:0000256" key="1">
    <source>
        <dbReference type="SAM" id="MobiDB-lite"/>
    </source>
</evidence>
<proteinExistence type="predicted"/>
<gene>
    <name evidence="2" type="ORF">RHODGE_RHODGE_03577</name>
</gene>
<name>A0A3S4B2V1_9BRAD</name>
<feature type="compositionally biased region" description="Polar residues" evidence="1">
    <location>
        <begin position="66"/>
        <end position="76"/>
    </location>
</feature>
<organism evidence="2 3">
    <name type="scientific">Rhodoplanes serenus</name>
    <dbReference type="NCBI Taxonomy" id="200615"/>
    <lineage>
        <taxon>Bacteria</taxon>
        <taxon>Pseudomonadati</taxon>
        <taxon>Pseudomonadota</taxon>
        <taxon>Alphaproteobacteria</taxon>
        <taxon>Hyphomicrobiales</taxon>
        <taxon>Nitrobacteraceae</taxon>
        <taxon>Rhodoplanes</taxon>
    </lineage>
</organism>
<reference evidence="3" key="1">
    <citation type="submission" date="2018-10" db="EMBL/GenBank/DDBJ databases">
        <authorList>
            <person name="Peiro R."/>
            <person name="Begona"/>
            <person name="Cbmso G."/>
            <person name="Lopez M."/>
            <person name="Gonzalez S."/>
            <person name="Sacristan E."/>
            <person name="Castillo E."/>
        </authorList>
    </citation>
    <scope>NUCLEOTIDE SEQUENCE [LARGE SCALE GENOMIC DNA]</scope>
</reference>
<sequence length="256" mass="26436">MRDMELRRTVMALHVTAAAVVMASALTVIEWGPFAASAHAQNIGRDDCRSLPDPMARLKCYDDQPSRSAPHSNTPEASRAPGPSAPSGAPSGPPRPSHASHSGPPTPPSDKGRSEPIGAWRLVRTPDPTGASDAISIMRSAELAGSDPELVGLMLRCGATDIEVLAVVIPPLPPRATPLVTLTAGTSVTRLEGAVTPPGSAIRLPEPATASAQSKWFGATSIGLEIVHADRTIRGKIGLDGLGPALAALRTACANR</sequence>
<comment type="caution">
    <text evidence="2">The sequence shown here is derived from an EMBL/GenBank/DDBJ whole genome shotgun (WGS) entry which is preliminary data.</text>
</comment>
<protein>
    <submittedName>
        <fullName evidence="2">Uncharacterized protein</fullName>
    </submittedName>
</protein>